<sequence>MSNTITELIFIPLPVIGHMRSTIELTNLLINRNHHLSITVLIIQPISGLQTASPIATYIHSLTNTAHIRFIILPQHKPLPKRHPKSPMTFVNDYITTHFKHVRNIVTEITSQQNSGKLSAFVIDMLCTSMIDVANEFNVPTYVFYTSSAAYLGYQLYIQRLVDDLNHDVERVVELANSDCEINVPVFVHPVPTKVFPSGYDTKEGLDYVMLITRKLRSAKAVIVNTFLELEQHAIVSLSSDSTVPSVYPVGPILNPITNSVITNSVDSVNSGDDDVIRWLDNQPNSSVVFLCFGSLGKFDEVQLKEIATALERSSYRFLWSINDQEAVLPEGFVERTRGRGKVIGWALQMAVLGHGAVGGFVTHCGWNSVLESLWFGVPVATWPIYAEQQMNAFEIVVELELGVEIKLDYRKDLVDVKKSVGVVSCEEIENGIRRLMEDDEMRRKMKEMSMVSRVTVGDGGSSYDFVGRLVQDFVRNVS</sequence>
<keyword evidence="7" id="KW-1185">Reference proteome</keyword>
<evidence type="ECO:0000256" key="1">
    <source>
        <dbReference type="ARBA" id="ARBA00009995"/>
    </source>
</evidence>
<dbReference type="SUPFAM" id="SSF53756">
    <property type="entry name" value="UDP-Glycosyltransferase/glycogen phosphorylase"/>
    <property type="match status" value="1"/>
</dbReference>
<gene>
    <name evidence="6" type="ORF">QVD17_28127</name>
</gene>
<keyword evidence="4" id="KW-0328">Glycosyltransferase</keyword>
<evidence type="ECO:0000256" key="3">
    <source>
        <dbReference type="ARBA" id="ARBA00053747"/>
    </source>
</evidence>
<dbReference type="AlphaFoldDB" id="A0AAD8KC94"/>
<evidence type="ECO:0000256" key="5">
    <source>
        <dbReference type="RuleBase" id="RU362057"/>
    </source>
</evidence>
<evidence type="ECO:0000256" key="4">
    <source>
        <dbReference type="RuleBase" id="RU003718"/>
    </source>
</evidence>
<proteinExistence type="inferred from homology"/>
<dbReference type="InterPro" id="IPR035595">
    <property type="entry name" value="UDP_glycos_trans_CS"/>
</dbReference>
<dbReference type="GO" id="GO:0035251">
    <property type="term" value="F:UDP-glucosyltransferase activity"/>
    <property type="evidence" value="ECO:0007669"/>
    <property type="project" value="InterPro"/>
</dbReference>
<dbReference type="Pfam" id="PF00201">
    <property type="entry name" value="UDPGT"/>
    <property type="match status" value="1"/>
</dbReference>
<reference evidence="6" key="1">
    <citation type="journal article" date="2023" name="bioRxiv">
        <title>Improved chromosome-level genome assembly for marigold (Tagetes erecta).</title>
        <authorList>
            <person name="Jiang F."/>
            <person name="Yuan L."/>
            <person name="Wang S."/>
            <person name="Wang H."/>
            <person name="Xu D."/>
            <person name="Wang A."/>
            <person name="Fan W."/>
        </authorList>
    </citation>
    <scope>NUCLEOTIDE SEQUENCE</scope>
    <source>
        <strain evidence="6">WSJ</strain>
        <tissue evidence="6">Leaf</tissue>
    </source>
</reference>
<comment type="caution">
    <text evidence="6">The sequence shown here is derived from an EMBL/GenBank/DDBJ whole genome shotgun (WGS) entry which is preliminary data.</text>
</comment>
<dbReference type="FunFam" id="3.40.50.2000:FF:000056">
    <property type="entry name" value="Glycosyltransferase"/>
    <property type="match status" value="1"/>
</dbReference>
<protein>
    <recommendedName>
        <fullName evidence="5">Glycosyltransferase</fullName>
        <ecNumber evidence="5">2.4.1.-</ecNumber>
    </recommendedName>
</protein>
<evidence type="ECO:0000313" key="7">
    <source>
        <dbReference type="Proteomes" id="UP001229421"/>
    </source>
</evidence>
<dbReference type="CDD" id="cd03784">
    <property type="entry name" value="GT1_Gtf-like"/>
    <property type="match status" value="1"/>
</dbReference>
<dbReference type="InterPro" id="IPR002213">
    <property type="entry name" value="UDP_glucos_trans"/>
</dbReference>
<dbReference type="Proteomes" id="UP001229421">
    <property type="component" value="Unassembled WGS sequence"/>
</dbReference>
<evidence type="ECO:0000313" key="6">
    <source>
        <dbReference type="EMBL" id="KAK1418973.1"/>
    </source>
</evidence>
<dbReference type="EMBL" id="JAUHHV010000007">
    <property type="protein sequence ID" value="KAK1418973.1"/>
    <property type="molecule type" value="Genomic_DNA"/>
</dbReference>
<dbReference type="PROSITE" id="PS00375">
    <property type="entry name" value="UDPGT"/>
    <property type="match status" value="1"/>
</dbReference>
<dbReference type="Gene3D" id="3.40.50.2000">
    <property type="entry name" value="Glycogen Phosphorylase B"/>
    <property type="match status" value="2"/>
</dbReference>
<dbReference type="PANTHER" id="PTHR48048">
    <property type="entry name" value="GLYCOSYLTRANSFERASE"/>
    <property type="match status" value="1"/>
</dbReference>
<keyword evidence="2 4" id="KW-0808">Transferase</keyword>
<accession>A0AAD8KC94</accession>
<dbReference type="InterPro" id="IPR050481">
    <property type="entry name" value="UDP-glycosyltransf_plant"/>
</dbReference>
<comment type="function">
    <text evidence="3">May glycosylate diterpenes or flavonols in leaves.</text>
</comment>
<dbReference type="PANTHER" id="PTHR48048:SF45">
    <property type="entry name" value="GLYCOSYLTRANSFERASE"/>
    <property type="match status" value="1"/>
</dbReference>
<dbReference type="EC" id="2.4.1.-" evidence="5"/>
<comment type="similarity">
    <text evidence="1 4">Belongs to the UDP-glycosyltransferase family.</text>
</comment>
<evidence type="ECO:0000256" key="2">
    <source>
        <dbReference type="ARBA" id="ARBA00022679"/>
    </source>
</evidence>
<name>A0AAD8KC94_TARER</name>
<organism evidence="6 7">
    <name type="scientific">Tagetes erecta</name>
    <name type="common">African marigold</name>
    <dbReference type="NCBI Taxonomy" id="13708"/>
    <lineage>
        <taxon>Eukaryota</taxon>
        <taxon>Viridiplantae</taxon>
        <taxon>Streptophyta</taxon>
        <taxon>Embryophyta</taxon>
        <taxon>Tracheophyta</taxon>
        <taxon>Spermatophyta</taxon>
        <taxon>Magnoliopsida</taxon>
        <taxon>eudicotyledons</taxon>
        <taxon>Gunneridae</taxon>
        <taxon>Pentapetalae</taxon>
        <taxon>asterids</taxon>
        <taxon>campanulids</taxon>
        <taxon>Asterales</taxon>
        <taxon>Asteraceae</taxon>
        <taxon>Asteroideae</taxon>
        <taxon>Heliantheae alliance</taxon>
        <taxon>Tageteae</taxon>
        <taxon>Tagetes</taxon>
    </lineage>
</organism>